<proteinExistence type="predicted"/>
<dbReference type="Proteomes" id="UP000253209">
    <property type="component" value="Unassembled WGS sequence"/>
</dbReference>
<dbReference type="OrthoDB" id="793331at2"/>
<evidence type="ECO:0000313" key="1">
    <source>
        <dbReference type="EMBL" id="RCH53946.1"/>
    </source>
</evidence>
<comment type="caution">
    <text evidence="1">The sequence shown here is derived from an EMBL/GenBank/DDBJ whole genome shotgun (WGS) entry which is preliminary data.</text>
</comment>
<dbReference type="EMBL" id="QGDC01000009">
    <property type="protein sequence ID" value="RCH53946.1"/>
    <property type="molecule type" value="Genomic_DNA"/>
</dbReference>
<accession>A0A367GM53</accession>
<organism evidence="1 2">
    <name type="scientific">Mucilaginibacter hurinus</name>
    <dbReference type="NCBI Taxonomy" id="2201324"/>
    <lineage>
        <taxon>Bacteria</taxon>
        <taxon>Pseudomonadati</taxon>
        <taxon>Bacteroidota</taxon>
        <taxon>Sphingobacteriia</taxon>
        <taxon>Sphingobacteriales</taxon>
        <taxon>Sphingobacteriaceae</taxon>
        <taxon>Mucilaginibacter</taxon>
    </lineage>
</organism>
<protein>
    <submittedName>
        <fullName evidence="1">Uncharacterized protein</fullName>
    </submittedName>
</protein>
<sequence length="201" mass="22251">MSTCGKITANRKFNCATPLVGNTKDYAYIFNQDDIDVLVRDNANPQIVRSITLKSEKKGYRWESPANGITSSSKLVRKKYKNVYEQVVGLPVTDNNSAIKKELESAGYGKFFIVLENNHQAGDAIFEGYGLDLGLIILTNEKDNNNNDTDGAYVLSFGQEETAREAHLPVTVAALNDEQTPAYSYAETKEMLEALIQVDPS</sequence>
<gene>
    <name evidence="1" type="ORF">DJ568_15515</name>
</gene>
<evidence type="ECO:0000313" key="2">
    <source>
        <dbReference type="Proteomes" id="UP000253209"/>
    </source>
</evidence>
<keyword evidence="2" id="KW-1185">Reference proteome</keyword>
<reference evidence="1 2" key="1">
    <citation type="submission" date="2018-05" db="EMBL/GenBank/DDBJ databases">
        <title>Mucilaginibacter hurinus sp. nov., isolated from briquette warehouse soil.</title>
        <authorList>
            <person name="Choi L."/>
        </authorList>
    </citation>
    <scope>NUCLEOTIDE SEQUENCE [LARGE SCALE GENOMIC DNA]</scope>
    <source>
        <strain evidence="1 2">ZR32</strain>
    </source>
</reference>
<dbReference type="AlphaFoldDB" id="A0A367GM53"/>
<name>A0A367GM53_9SPHI</name>
<dbReference type="RefSeq" id="WP_114006209.1">
    <property type="nucleotide sequence ID" value="NZ_QGDC01000009.1"/>
</dbReference>